<keyword evidence="12" id="KW-1185">Reference proteome</keyword>
<gene>
    <name evidence="11" type="ORF">B4U80_06044</name>
</gene>
<dbReference type="InterPro" id="IPR019734">
    <property type="entry name" value="TPR_rpt"/>
</dbReference>
<evidence type="ECO:0008006" key="13">
    <source>
        <dbReference type="Google" id="ProtNLM"/>
    </source>
</evidence>
<name>A0A443S456_9ACAR</name>
<dbReference type="OrthoDB" id="66418at2759"/>
<evidence type="ECO:0000256" key="3">
    <source>
        <dbReference type="ARBA" id="ARBA00022737"/>
    </source>
</evidence>
<dbReference type="PANTHER" id="PTHR46208:SF1">
    <property type="entry name" value="MITOCHONDRIAL IMPORT RECEPTOR SUBUNIT TOM70"/>
    <property type="match status" value="1"/>
</dbReference>
<evidence type="ECO:0000256" key="4">
    <source>
        <dbReference type="ARBA" id="ARBA00022787"/>
    </source>
</evidence>
<sequence>MADDKNLLHQAIIIKNCGNNLFVKKEYENAIKMYEQSIELCPKSENKELAVIHQNIAACWEKLKKFLKVIEECTRAIQLNSRYVKAFSRRANAYELTGCFNEALNDLATVCVLETPETEAMAKFHRISRRINCFKDDQWMNSCEALNEVLSDLDAVCALNATESEESFTKYGNLLRRISVIETEKWISSRGEVLLSDEVIRLHFSNFINNGFIEGKVDSRVLNNTLSCLENELGVVDRCQKINAIKGTIQYLKTNYSAADELFVKIVQSDCNKCLKIYALIMLAISSLRPFLKPKNNEIRMMLPKTYEKFDAAIEIDPQNADIYFHRANAYYIVGKYEIAIKDLKTFIELSGKQEKAKGKILYLTFQRLFNSESSSYRVVECLLEFRNELTLNPNSSELLMYYMTAVLQLSRCTGNSRYFSDVFQYASALRGCGHDFQLFIAFSYMMSKDYKKGIDLLKVILKEEKHCQTANEYLSWLYVCTGKLDVSVIIHIDTALKYCASRRQVFTLIRLKKIILSLINTEHTLQSPFCCDLILMKFASHMTYEFYNNWFSRHFFNGISLLK</sequence>
<keyword evidence="4" id="KW-1000">Mitochondrion outer membrane</keyword>
<dbReference type="VEuPathDB" id="VectorBase:LDEU009757"/>
<comment type="similarity">
    <text evidence="9">Belongs to the Tom70 family.</text>
</comment>
<dbReference type="Gene3D" id="1.25.40.10">
    <property type="entry name" value="Tetratricopeptide repeat domain"/>
    <property type="match status" value="2"/>
</dbReference>
<dbReference type="Pfam" id="PF13431">
    <property type="entry name" value="TPR_17"/>
    <property type="match status" value="1"/>
</dbReference>
<organism evidence="11 12">
    <name type="scientific">Leptotrombidium deliense</name>
    <dbReference type="NCBI Taxonomy" id="299467"/>
    <lineage>
        <taxon>Eukaryota</taxon>
        <taxon>Metazoa</taxon>
        <taxon>Ecdysozoa</taxon>
        <taxon>Arthropoda</taxon>
        <taxon>Chelicerata</taxon>
        <taxon>Arachnida</taxon>
        <taxon>Acari</taxon>
        <taxon>Acariformes</taxon>
        <taxon>Trombidiformes</taxon>
        <taxon>Prostigmata</taxon>
        <taxon>Anystina</taxon>
        <taxon>Parasitengona</taxon>
        <taxon>Trombiculoidea</taxon>
        <taxon>Trombiculidae</taxon>
        <taxon>Leptotrombidium</taxon>
    </lineage>
</organism>
<dbReference type="PANTHER" id="PTHR46208">
    <property type="entry name" value="MITOCHONDRIAL IMPORT RECEPTOR SUBUNIT TOM70"/>
    <property type="match status" value="1"/>
</dbReference>
<accession>A0A443S456</accession>
<comment type="subcellular location">
    <subcellularLocation>
        <location evidence="1">Mitochondrion outer membrane</location>
        <topology evidence="1">Single-pass membrane protein</topology>
    </subcellularLocation>
</comment>
<dbReference type="STRING" id="299467.A0A443S456"/>
<keyword evidence="3" id="KW-0677">Repeat</keyword>
<dbReference type="GO" id="GO:0045039">
    <property type="term" value="P:protein insertion into mitochondrial inner membrane"/>
    <property type="evidence" value="ECO:0007669"/>
    <property type="project" value="TreeGrafter"/>
</dbReference>
<dbReference type="GO" id="GO:0030150">
    <property type="term" value="P:protein import into mitochondrial matrix"/>
    <property type="evidence" value="ECO:0007669"/>
    <property type="project" value="TreeGrafter"/>
</dbReference>
<evidence type="ECO:0000256" key="9">
    <source>
        <dbReference type="ARBA" id="ARBA00038030"/>
    </source>
</evidence>
<dbReference type="InterPro" id="IPR011990">
    <property type="entry name" value="TPR-like_helical_dom_sf"/>
</dbReference>
<dbReference type="GO" id="GO:0005741">
    <property type="term" value="C:mitochondrial outer membrane"/>
    <property type="evidence" value="ECO:0007669"/>
    <property type="project" value="UniProtKB-SubCell"/>
</dbReference>
<evidence type="ECO:0000256" key="2">
    <source>
        <dbReference type="ARBA" id="ARBA00022692"/>
    </source>
</evidence>
<evidence type="ECO:0000256" key="10">
    <source>
        <dbReference type="PROSITE-ProRule" id="PRU00339"/>
    </source>
</evidence>
<evidence type="ECO:0000313" key="11">
    <source>
        <dbReference type="EMBL" id="RWS22283.1"/>
    </source>
</evidence>
<evidence type="ECO:0000313" key="12">
    <source>
        <dbReference type="Proteomes" id="UP000288716"/>
    </source>
</evidence>
<keyword evidence="5 10" id="KW-0802">TPR repeat</keyword>
<evidence type="ECO:0000256" key="7">
    <source>
        <dbReference type="ARBA" id="ARBA00023128"/>
    </source>
</evidence>
<feature type="repeat" description="TPR" evidence="10">
    <location>
        <begin position="11"/>
        <end position="44"/>
    </location>
</feature>
<keyword evidence="7" id="KW-0496">Mitochondrion</keyword>
<dbReference type="GO" id="GO:0030943">
    <property type="term" value="F:mitochondrion targeting sequence binding"/>
    <property type="evidence" value="ECO:0007669"/>
    <property type="project" value="TreeGrafter"/>
</dbReference>
<keyword evidence="2" id="KW-0812">Transmembrane</keyword>
<evidence type="ECO:0000256" key="8">
    <source>
        <dbReference type="ARBA" id="ARBA00023136"/>
    </source>
</evidence>
<keyword evidence="6" id="KW-1133">Transmembrane helix</keyword>
<dbReference type="SUPFAM" id="SSF48452">
    <property type="entry name" value="TPR-like"/>
    <property type="match status" value="1"/>
</dbReference>
<dbReference type="SUPFAM" id="SSF81901">
    <property type="entry name" value="HCP-like"/>
    <property type="match status" value="1"/>
</dbReference>
<keyword evidence="8" id="KW-0472">Membrane</keyword>
<dbReference type="EMBL" id="NCKV01009257">
    <property type="protein sequence ID" value="RWS22283.1"/>
    <property type="molecule type" value="Genomic_DNA"/>
</dbReference>
<evidence type="ECO:0000256" key="5">
    <source>
        <dbReference type="ARBA" id="ARBA00022803"/>
    </source>
</evidence>
<dbReference type="AlphaFoldDB" id="A0A443S456"/>
<dbReference type="SMART" id="SM00028">
    <property type="entry name" value="TPR"/>
    <property type="match status" value="5"/>
</dbReference>
<reference evidence="11 12" key="1">
    <citation type="journal article" date="2018" name="Gigascience">
        <title>Genomes of trombidid mites reveal novel predicted allergens and laterally-transferred genes associated with secondary metabolism.</title>
        <authorList>
            <person name="Dong X."/>
            <person name="Chaisiri K."/>
            <person name="Xia D."/>
            <person name="Armstrong S.D."/>
            <person name="Fang Y."/>
            <person name="Donnelly M.J."/>
            <person name="Kadowaki T."/>
            <person name="McGarry J.W."/>
            <person name="Darby A.C."/>
            <person name="Makepeace B.L."/>
        </authorList>
    </citation>
    <scope>NUCLEOTIDE SEQUENCE [LARGE SCALE GENOMIC DNA]</scope>
    <source>
        <strain evidence="11">UoL-UT</strain>
    </source>
</reference>
<dbReference type="GO" id="GO:0008320">
    <property type="term" value="F:protein transmembrane transporter activity"/>
    <property type="evidence" value="ECO:0007669"/>
    <property type="project" value="TreeGrafter"/>
</dbReference>
<feature type="repeat" description="TPR" evidence="10">
    <location>
        <begin position="321"/>
        <end position="354"/>
    </location>
</feature>
<dbReference type="PROSITE" id="PS50005">
    <property type="entry name" value="TPR"/>
    <property type="match status" value="2"/>
</dbReference>
<comment type="caution">
    <text evidence="11">The sequence shown here is derived from an EMBL/GenBank/DDBJ whole genome shotgun (WGS) entry which is preliminary data.</text>
</comment>
<protein>
    <recommendedName>
        <fullName evidence="13">Mitochondrial import receptor subunit TOM70-like protein</fullName>
    </recommendedName>
</protein>
<evidence type="ECO:0000256" key="1">
    <source>
        <dbReference type="ARBA" id="ARBA00004572"/>
    </source>
</evidence>
<proteinExistence type="inferred from homology"/>
<evidence type="ECO:0000256" key="6">
    <source>
        <dbReference type="ARBA" id="ARBA00022989"/>
    </source>
</evidence>
<dbReference type="Proteomes" id="UP000288716">
    <property type="component" value="Unassembled WGS sequence"/>
</dbReference>